<evidence type="ECO:0000313" key="11">
    <source>
        <dbReference type="EMBL" id="KDQ18610.1"/>
    </source>
</evidence>
<sequence length="959" mass="101419">MIFSLLLAALPVLAQTCDNYGYTNGSSCACPPGYGGPTCSTPACGGNLFQGAARPLVQGSPGNVSSCACQSGWGGIGCNVCQTANACQSSYNAVYPSSASSSSGSISGIDPNQLNNSTITCSTVPRVWAASELSCAAINPTLQAVFPRSSYLNIHRTLDPASSLYPFGQNGTAVAQLIYDGVEQFACSGTQCTQSNPDEFTSDWNCASLQCNCRTGTQFCGGGGALNLQSTINGLSGSLQITCKNTTCAFKQALLDSLFGANGLALSSCTYGECVRQGVIDAALGHTEAAAVSAGNGLSGGVIAGLAVVGVIVAAVIVLFVWGWVCQRQAKRMGGAGGLGDEKVGGVGLEWRDVRYVIGGGKRAWPLGLRKRKGGMDTDDPKVLLKGIDGRADAGNLVAILGPSGAGKTTFVELLAGKEKVGRMTGSVEFHRIDGGIVERPRIGFVDQTDVLPATLTVREALLTAARLRLPERISDEDKQARVFEVIEQLGLGDHADSRIGNSERRGLSGGQMRRVSIGLELVAKPDVLILDEPTSGLDSVSAANVAQVLSDLAHDPKNPTLVIASIHQPSSHLYHMFDQIMVLSRGELLYYGPGGVAPAHHFAARGLPCKEGYNVADHLLDIAFAPPPGTVDSRTDSEGNIFIPAAVPGDLEKGASRGSGSGSHEGVVGVPSLGKIRHYKSAPNGGTEVGSGALVRPPSYATTFFTQVQVLSGREWKNLRRDKSLFLAHTILASILGVFCGGLYYHTGIDIAGFQSRVGCLFFLGSLLAFSSLSALYNLVEIRPLFLRERAGHYYRPSAWLLCRVAFDIIPLRIVPTLIVSTITYWMAGLSPHAAAFFKFLLVLVLYVLSITLFNFLLAAIFSNGGIAILISSLYNLYAMTYAGFFVHLGSIPPVLRWLQWLDVLKYCLEALSVNEVGSGLQIEDTLAGVPINISAQFIMNLVSPPLLVPYFIFSFIF</sequence>
<keyword evidence="5" id="KW-0067">ATP-binding</keyword>
<feature type="transmembrane region" description="Helical" evidence="8">
    <location>
        <begin position="302"/>
        <end position="325"/>
    </location>
</feature>
<evidence type="ECO:0000256" key="4">
    <source>
        <dbReference type="ARBA" id="ARBA00022741"/>
    </source>
</evidence>
<dbReference type="InterPro" id="IPR017871">
    <property type="entry name" value="ABC_transporter-like_CS"/>
</dbReference>
<dbReference type="Gene3D" id="3.40.50.300">
    <property type="entry name" value="P-loop containing nucleotide triphosphate hydrolases"/>
    <property type="match status" value="1"/>
</dbReference>
<dbReference type="EMBL" id="KL198021">
    <property type="protein sequence ID" value="KDQ18610.1"/>
    <property type="molecule type" value="Genomic_DNA"/>
</dbReference>
<evidence type="ECO:0000256" key="2">
    <source>
        <dbReference type="ARBA" id="ARBA00022448"/>
    </source>
</evidence>
<keyword evidence="4" id="KW-0547">Nucleotide-binding</keyword>
<dbReference type="GO" id="GO:0140359">
    <property type="term" value="F:ABC-type transporter activity"/>
    <property type="evidence" value="ECO:0007669"/>
    <property type="project" value="InterPro"/>
</dbReference>
<evidence type="ECO:0000256" key="1">
    <source>
        <dbReference type="ARBA" id="ARBA00004141"/>
    </source>
</evidence>
<evidence type="ECO:0000313" key="12">
    <source>
        <dbReference type="Proteomes" id="UP000027195"/>
    </source>
</evidence>
<keyword evidence="12" id="KW-1185">Reference proteome</keyword>
<evidence type="ECO:0000256" key="5">
    <source>
        <dbReference type="ARBA" id="ARBA00022840"/>
    </source>
</evidence>
<dbReference type="InterPro" id="IPR000742">
    <property type="entry name" value="EGF"/>
</dbReference>
<keyword evidence="7 8" id="KW-0472">Membrane</keyword>
<dbReference type="HOGENOM" id="CLU_000604_57_1_1"/>
<dbReference type="Pfam" id="PF01061">
    <property type="entry name" value="ABC2_membrane"/>
    <property type="match status" value="1"/>
</dbReference>
<dbReference type="Proteomes" id="UP000027195">
    <property type="component" value="Unassembled WGS sequence"/>
</dbReference>
<dbReference type="PANTHER" id="PTHR48041">
    <property type="entry name" value="ABC TRANSPORTER G FAMILY MEMBER 28"/>
    <property type="match status" value="1"/>
</dbReference>
<reference evidence="12" key="1">
    <citation type="journal article" date="2014" name="Proc. Natl. Acad. Sci. U.S.A.">
        <title>Extensive sampling of basidiomycete genomes demonstrates inadequacy of the white-rot/brown-rot paradigm for wood decay fungi.</title>
        <authorList>
            <person name="Riley R."/>
            <person name="Salamov A.A."/>
            <person name="Brown D.W."/>
            <person name="Nagy L.G."/>
            <person name="Floudas D."/>
            <person name="Held B.W."/>
            <person name="Levasseur A."/>
            <person name="Lombard V."/>
            <person name="Morin E."/>
            <person name="Otillar R."/>
            <person name="Lindquist E.A."/>
            <person name="Sun H."/>
            <person name="LaButti K.M."/>
            <person name="Schmutz J."/>
            <person name="Jabbour D."/>
            <person name="Luo H."/>
            <person name="Baker S.E."/>
            <person name="Pisabarro A.G."/>
            <person name="Walton J.D."/>
            <person name="Blanchette R.A."/>
            <person name="Henrissat B."/>
            <person name="Martin F."/>
            <person name="Cullen D."/>
            <person name="Hibbett D.S."/>
            <person name="Grigoriev I.V."/>
        </authorList>
    </citation>
    <scope>NUCLEOTIDE SEQUENCE [LARGE SCALE GENOMIC DNA]</scope>
    <source>
        <strain evidence="12">FD-172 SS1</strain>
    </source>
</reference>
<dbReference type="InParanoid" id="A0A067MV81"/>
<dbReference type="STRING" id="930990.A0A067MV81"/>
<feature type="transmembrane region" description="Helical" evidence="8">
    <location>
        <begin position="875"/>
        <end position="897"/>
    </location>
</feature>
<evidence type="ECO:0000256" key="6">
    <source>
        <dbReference type="ARBA" id="ARBA00022989"/>
    </source>
</evidence>
<dbReference type="PROSITE" id="PS50893">
    <property type="entry name" value="ABC_TRANSPORTER_2"/>
    <property type="match status" value="1"/>
</dbReference>
<evidence type="ECO:0000256" key="8">
    <source>
        <dbReference type="SAM" id="Phobius"/>
    </source>
</evidence>
<feature type="transmembrane region" description="Helical" evidence="8">
    <location>
        <begin position="757"/>
        <end position="781"/>
    </location>
</feature>
<evidence type="ECO:0000256" key="3">
    <source>
        <dbReference type="ARBA" id="ARBA00022692"/>
    </source>
</evidence>
<dbReference type="InterPro" id="IPR050352">
    <property type="entry name" value="ABCG_transporters"/>
</dbReference>
<dbReference type="InterPro" id="IPR003439">
    <property type="entry name" value="ABC_transporter-like_ATP-bd"/>
</dbReference>
<dbReference type="PROSITE" id="PS00211">
    <property type="entry name" value="ABC_TRANSPORTER_1"/>
    <property type="match status" value="1"/>
</dbReference>
<dbReference type="PANTHER" id="PTHR48041:SF139">
    <property type="entry name" value="PROTEIN SCARLET"/>
    <property type="match status" value="1"/>
</dbReference>
<dbReference type="Pfam" id="PF00005">
    <property type="entry name" value="ABC_tran"/>
    <property type="match status" value="1"/>
</dbReference>
<protein>
    <recommendedName>
        <fullName evidence="10">ABC transporter domain-containing protein</fullName>
    </recommendedName>
</protein>
<evidence type="ECO:0000259" key="10">
    <source>
        <dbReference type="PROSITE" id="PS50893"/>
    </source>
</evidence>
<dbReference type="GO" id="GO:0005524">
    <property type="term" value="F:ATP binding"/>
    <property type="evidence" value="ECO:0007669"/>
    <property type="project" value="UniProtKB-KW"/>
</dbReference>
<keyword evidence="9" id="KW-0732">Signal</keyword>
<evidence type="ECO:0000256" key="9">
    <source>
        <dbReference type="SAM" id="SignalP"/>
    </source>
</evidence>
<proteinExistence type="predicted"/>
<dbReference type="GO" id="GO:0016887">
    <property type="term" value="F:ATP hydrolysis activity"/>
    <property type="evidence" value="ECO:0007669"/>
    <property type="project" value="InterPro"/>
</dbReference>
<dbReference type="PROSITE" id="PS00022">
    <property type="entry name" value="EGF_1"/>
    <property type="match status" value="1"/>
</dbReference>
<feature type="transmembrane region" description="Helical" evidence="8">
    <location>
        <begin position="725"/>
        <end position="745"/>
    </location>
</feature>
<feature type="transmembrane region" description="Helical" evidence="8">
    <location>
        <begin position="802"/>
        <end position="829"/>
    </location>
</feature>
<dbReference type="SUPFAM" id="SSF52540">
    <property type="entry name" value="P-loop containing nucleoside triphosphate hydrolases"/>
    <property type="match status" value="1"/>
</dbReference>
<feature type="transmembrane region" description="Helical" evidence="8">
    <location>
        <begin position="939"/>
        <end position="958"/>
    </location>
</feature>
<gene>
    <name evidence="11" type="ORF">BOTBODRAFT_28990</name>
</gene>
<organism evidence="11 12">
    <name type="scientific">Botryobasidium botryosum (strain FD-172 SS1)</name>
    <dbReference type="NCBI Taxonomy" id="930990"/>
    <lineage>
        <taxon>Eukaryota</taxon>
        <taxon>Fungi</taxon>
        <taxon>Dikarya</taxon>
        <taxon>Basidiomycota</taxon>
        <taxon>Agaricomycotina</taxon>
        <taxon>Agaricomycetes</taxon>
        <taxon>Cantharellales</taxon>
        <taxon>Botryobasidiaceae</taxon>
        <taxon>Botryobasidium</taxon>
    </lineage>
</organism>
<name>A0A067MV81_BOTB1</name>
<dbReference type="InterPro" id="IPR027417">
    <property type="entry name" value="P-loop_NTPase"/>
</dbReference>
<dbReference type="InterPro" id="IPR013525">
    <property type="entry name" value="ABC2_TM"/>
</dbReference>
<accession>A0A067MV81</accession>
<dbReference type="SMART" id="SM00382">
    <property type="entry name" value="AAA"/>
    <property type="match status" value="1"/>
</dbReference>
<feature type="domain" description="ABC transporter" evidence="10">
    <location>
        <begin position="349"/>
        <end position="611"/>
    </location>
</feature>
<feature type="signal peptide" evidence="9">
    <location>
        <begin position="1"/>
        <end position="16"/>
    </location>
</feature>
<comment type="subcellular location">
    <subcellularLocation>
        <location evidence="1">Membrane</location>
        <topology evidence="1">Multi-pass membrane protein</topology>
    </subcellularLocation>
</comment>
<dbReference type="PROSITE" id="PS01186">
    <property type="entry name" value="EGF_2"/>
    <property type="match status" value="1"/>
</dbReference>
<dbReference type="AlphaFoldDB" id="A0A067MV81"/>
<keyword evidence="2" id="KW-0813">Transport</keyword>
<keyword evidence="3 8" id="KW-0812">Transmembrane</keyword>
<evidence type="ECO:0000256" key="7">
    <source>
        <dbReference type="ARBA" id="ARBA00023136"/>
    </source>
</evidence>
<keyword evidence="6 8" id="KW-1133">Transmembrane helix</keyword>
<feature type="chain" id="PRO_5001641577" description="ABC transporter domain-containing protein" evidence="9">
    <location>
        <begin position="17"/>
        <end position="959"/>
    </location>
</feature>
<dbReference type="GO" id="GO:0016020">
    <property type="term" value="C:membrane"/>
    <property type="evidence" value="ECO:0007669"/>
    <property type="project" value="UniProtKB-SubCell"/>
</dbReference>
<dbReference type="OrthoDB" id="66620at2759"/>
<feature type="transmembrane region" description="Helical" evidence="8">
    <location>
        <begin position="841"/>
        <end position="863"/>
    </location>
</feature>
<dbReference type="InterPro" id="IPR003593">
    <property type="entry name" value="AAA+_ATPase"/>
</dbReference>